<dbReference type="KEGG" id="uli:ETAA1_58490"/>
<keyword evidence="2" id="KW-1185">Reference proteome</keyword>
<name>A0A517Y250_9BACT</name>
<sequence>MITEQKLSVAGVARRFLVYHLDRVLPRHVGGIGRFAPRYLRALVRIKEMLPGPPARR</sequence>
<dbReference type="EMBL" id="CP036273">
    <property type="protein sequence ID" value="QDU23841.1"/>
    <property type="molecule type" value="Genomic_DNA"/>
</dbReference>
<evidence type="ECO:0000313" key="2">
    <source>
        <dbReference type="Proteomes" id="UP000319576"/>
    </source>
</evidence>
<dbReference type="AlphaFoldDB" id="A0A517Y250"/>
<organism evidence="1 2">
    <name type="scientific">Urbifossiella limnaea</name>
    <dbReference type="NCBI Taxonomy" id="2528023"/>
    <lineage>
        <taxon>Bacteria</taxon>
        <taxon>Pseudomonadati</taxon>
        <taxon>Planctomycetota</taxon>
        <taxon>Planctomycetia</taxon>
        <taxon>Gemmatales</taxon>
        <taxon>Gemmataceae</taxon>
        <taxon>Urbifossiella</taxon>
    </lineage>
</organism>
<accession>A0A517Y250</accession>
<proteinExistence type="predicted"/>
<reference evidence="1 2" key="1">
    <citation type="submission" date="2019-02" db="EMBL/GenBank/DDBJ databases">
        <title>Deep-cultivation of Planctomycetes and their phenomic and genomic characterization uncovers novel biology.</title>
        <authorList>
            <person name="Wiegand S."/>
            <person name="Jogler M."/>
            <person name="Boedeker C."/>
            <person name="Pinto D."/>
            <person name="Vollmers J."/>
            <person name="Rivas-Marin E."/>
            <person name="Kohn T."/>
            <person name="Peeters S.H."/>
            <person name="Heuer A."/>
            <person name="Rast P."/>
            <person name="Oberbeckmann S."/>
            <person name="Bunk B."/>
            <person name="Jeske O."/>
            <person name="Meyerdierks A."/>
            <person name="Storesund J.E."/>
            <person name="Kallscheuer N."/>
            <person name="Luecker S."/>
            <person name="Lage O.M."/>
            <person name="Pohl T."/>
            <person name="Merkel B.J."/>
            <person name="Hornburger P."/>
            <person name="Mueller R.-W."/>
            <person name="Bruemmer F."/>
            <person name="Labrenz M."/>
            <person name="Spormann A.M."/>
            <person name="Op den Camp H."/>
            <person name="Overmann J."/>
            <person name="Amann R."/>
            <person name="Jetten M.S.M."/>
            <person name="Mascher T."/>
            <person name="Medema M.H."/>
            <person name="Devos D.P."/>
            <person name="Kaster A.-K."/>
            <person name="Ovreas L."/>
            <person name="Rohde M."/>
            <person name="Galperin M.Y."/>
            <person name="Jogler C."/>
        </authorList>
    </citation>
    <scope>NUCLEOTIDE SEQUENCE [LARGE SCALE GENOMIC DNA]</scope>
    <source>
        <strain evidence="1 2">ETA_A1</strain>
    </source>
</reference>
<protein>
    <submittedName>
        <fullName evidence="1">Uncharacterized protein</fullName>
    </submittedName>
</protein>
<evidence type="ECO:0000313" key="1">
    <source>
        <dbReference type="EMBL" id="QDU23841.1"/>
    </source>
</evidence>
<gene>
    <name evidence="1" type="ORF">ETAA1_58490</name>
</gene>
<dbReference type="Proteomes" id="UP000319576">
    <property type="component" value="Chromosome"/>
</dbReference>